<dbReference type="InterPro" id="IPR009057">
    <property type="entry name" value="Homeodomain-like_sf"/>
</dbReference>
<comment type="subcellular location">
    <subcellularLocation>
        <location evidence="1 5 6">Nucleus</location>
    </subcellularLocation>
</comment>
<dbReference type="Pfam" id="PF00046">
    <property type="entry name" value="Homeodomain"/>
    <property type="match status" value="1"/>
</dbReference>
<protein>
    <recommendedName>
        <fullName evidence="8">Homeobox domain-containing protein</fullName>
    </recommendedName>
</protein>
<accession>A0AAW2HEQ8</accession>
<dbReference type="InterPro" id="IPR050877">
    <property type="entry name" value="EMX-VAX-Noto_Homeobox_TFs"/>
</dbReference>
<dbReference type="GO" id="GO:0030182">
    <property type="term" value="P:neuron differentiation"/>
    <property type="evidence" value="ECO:0007669"/>
    <property type="project" value="TreeGrafter"/>
</dbReference>
<evidence type="ECO:0000256" key="7">
    <source>
        <dbReference type="SAM" id="MobiDB-lite"/>
    </source>
</evidence>
<feature type="DNA-binding region" description="Homeobox" evidence="5">
    <location>
        <begin position="168"/>
        <end position="227"/>
    </location>
</feature>
<dbReference type="PANTHER" id="PTHR24339:SF30">
    <property type="entry name" value="LATERAL MUSCLES SCARCER, ISOFORM B"/>
    <property type="match status" value="1"/>
</dbReference>
<gene>
    <name evidence="9" type="ORF">PYX00_010320</name>
</gene>
<dbReference type="EMBL" id="JARGDH010000005">
    <property type="protein sequence ID" value="KAL0268343.1"/>
    <property type="molecule type" value="Genomic_DNA"/>
</dbReference>
<reference evidence="9" key="1">
    <citation type="journal article" date="2024" name="Gigascience">
        <title>Chromosome-level genome of the poultry shaft louse Menopon gallinae provides insight into the host-switching and adaptive evolution of parasitic lice.</title>
        <authorList>
            <person name="Xu Y."/>
            <person name="Ma L."/>
            <person name="Liu S."/>
            <person name="Liang Y."/>
            <person name="Liu Q."/>
            <person name="He Z."/>
            <person name="Tian L."/>
            <person name="Duan Y."/>
            <person name="Cai W."/>
            <person name="Li H."/>
            <person name="Song F."/>
        </authorList>
    </citation>
    <scope>NUCLEOTIDE SEQUENCE</scope>
    <source>
        <strain evidence="9">Cailab_2023a</strain>
    </source>
</reference>
<keyword evidence="4 5" id="KW-0539">Nucleus</keyword>
<evidence type="ECO:0000256" key="1">
    <source>
        <dbReference type="ARBA" id="ARBA00004123"/>
    </source>
</evidence>
<dbReference type="InterPro" id="IPR001356">
    <property type="entry name" value="HD"/>
</dbReference>
<sequence length="344" mass="38941">MLTDSEGIAPVEDVTSKKSPESLRLTKDRTSENPFSIDKILRLPTNSTTASRKISQTLSEDLLEVSVTEEHNSRNVFGSRISDVCEENWTKEEKKDVLEESPCSALDLFQDFAKAPSVSSLSSEQMDDVNIGNEDGEEVFEAFPSADNRSTLNEVKDGKKVCGGDERKKRPRTAFTATQIKSLENEFERNKYLSVAKRLQLSKALKLTETQIKIWFQNRRTKWKRKYTNDLEVMAQQYYSSLGVLAPRPIFLGDRLWLFNGHPEGPPFVTGFASPSVDIRRPMMNFNQVAGNNSTDKLVMGAIDLCQLKELSQRDRVCQFVHANNPYYSVFLNNPPEENPKTGP</sequence>
<dbReference type="AlphaFoldDB" id="A0AAW2HEQ8"/>
<dbReference type="PANTHER" id="PTHR24339">
    <property type="entry name" value="HOMEOBOX PROTEIN EMX-RELATED"/>
    <property type="match status" value="1"/>
</dbReference>
<evidence type="ECO:0000256" key="4">
    <source>
        <dbReference type="ARBA" id="ARBA00023242"/>
    </source>
</evidence>
<evidence type="ECO:0000256" key="3">
    <source>
        <dbReference type="ARBA" id="ARBA00023155"/>
    </source>
</evidence>
<feature type="region of interest" description="Disordered" evidence="7">
    <location>
        <begin position="1"/>
        <end position="31"/>
    </location>
</feature>
<feature type="compositionally biased region" description="Basic and acidic residues" evidence="7">
    <location>
        <begin position="14"/>
        <end position="31"/>
    </location>
</feature>
<dbReference type="GO" id="GO:0000978">
    <property type="term" value="F:RNA polymerase II cis-regulatory region sequence-specific DNA binding"/>
    <property type="evidence" value="ECO:0007669"/>
    <property type="project" value="TreeGrafter"/>
</dbReference>
<keyword evidence="2 5" id="KW-0238">DNA-binding</keyword>
<dbReference type="InterPro" id="IPR020479">
    <property type="entry name" value="HD_metazoa"/>
</dbReference>
<dbReference type="PROSITE" id="PS00027">
    <property type="entry name" value="HOMEOBOX_1"/>
    <property type="match status" value="1"/>
</dbReference>
<proteinExistence type="predicted"/>
<evidence type="ECO:0000256" key="2">
    <source>
        <dbReference type="ARBA" id="ARBA00023125"/>
    </source>
</evidence>
<dbReference type="SUPFAM" id="SSF46689">
    <property type="entry name" value="Homeodomain-like"/>
    <property type="match status" value="1"/>
</dbReference>
<name>A0AAW2HEQ8_9NEOP</name>
<evidence type="ECO:0000256" key="5">
    <source>
        <dbReference type="PROSITE-ProRule" id="PRU00108"/>
    </source>
</evidence>
<dbReference type="CDD" id="cd00086">
    <property type="entry name" value="homeodomain"/>
    <property type="match status" value="1"/>
</dbReference>
<dbReference type="GO" id="GO:0000981">
    <property type="term" value="F:DNA-binding transcription factor activity, RNA polymerase II-specific"/>
    <property type="evidence" value="ECO:0007669"/>
    <property type="project" value="InterPro"/>
</dbReference>
<dbReference type="PRINTS" id="PR00024">
    <property type="entry name" value="HOMEOBOX"/>
</dbReference>
<dbReference type="InterPro" id="IPR017970">
    <property type="entry name" value="Homeobox_CS"/>
</dbReference>
<dbReference type="GO" id="GO:0007420">
    <property type="term" value="P:brain development"/>
    <property type="evidence" value="ECO:0007669"/>
    <property type="project" value="TreeGrafter"/>
</dbReference>
<comment type="caution">
    <text evidence="9">The sequence shown here is derived from an EMBL/GenBank/DDBJ whole genome shotgun (WGS) entry which is preliminary data.</text>
</comment>
<organism evidence="9">
    <name type="scientific">Menopon gallinae</name>
    <name type="common">poultry shaft louse</name>
    <dbReference type="NCBI Taxonomy" id="328185"/>
    <lineage>
        <taxon>Eukaryota</taxon>
        <taxon>Metazoa</taxon>
        <taxon>Ecdysozoa</taxon>
        <taxon>Arthropoda</taxon>
        <taxon>Hexapoda</taxon>
        <taxon>Insecta</taxon>
        <taxon>Pterygota</taxon>
        <taxon>Neoptera</taxon>
        <taxon>Paraneoptera</taxon>
        <taxon>Psocodea</taxon>
        <taxon>Troctomorpha</taxon>
        <taxon>Phthiraptera</taxon>
        <taxon>Amblycera</taxon>
        <taxon>Menoponidae</taxon>
        <taxon>Menopon</taxon>
    </lineage>
</organism>
<dbReference type="GO" id="GO:0005634">
    <property type="term" value="C:nucleus"/>
    <property type="evidence" value="ECO:0007669"/>
    <property type="project" value="UniProtKB-SubCell"/>
</dbReference>
<dbReference type="Gene3D" id="1.10.10.60">
    <property type="entry name" value="Homeodomain-like"/>
    <property type="match status" value="1"/>
</dbReference>
<evidence type="ECO:0000313" key="9">
    <source>
        <dbReference type="EMBL" id="KAL0268343.1"/>
    </source>
</evidence>
<feature type="domain" description="Homeobox" evidence="8">
    <location>
        <begin position="166"/>
        <end position="226"/>
    </location>
</feature>
<dbReference type="PROSITE" id="PS50071">
    <property type="entry name" value="HOMEOBOX_2"/>
    <property type="match status" value="1"/>
</dbReference>
<evidence type="ECO:0000256" key="6">
    <source>
        <dbReference type="RuleBase" id="RU000682"/>
    </source>
</evidence>
<evidence type="ECO:0000259" key="8">
    <source>
        <dbReference type="PROSITE" id="PS50071"/>
    </source>
</evidence>
<keyword evidence="3 5" id="KW-0371">Homeobox</keyword>
<dbReference type="SMART" id="SM00389">
    <property type="entry name" value="HOX"/>
    <property type="match status" value="1"/>
</dbReference>